<comment type="caution">
    <text evidence="2">The sequence shown here is derived from an EMBL/GenBank/DDBJ whole genome shotgun (WGS) entry which is preliminary data.</text>
</comment>
<dbReference type="Proteomes" id="UP000824120">
    <property type="component" value="Chromosome 12"/>
</dbReference>
<sequence>MFRKIQLVSRSSPPSKDKDPSKCQLKVLLSSKKNLQDFNMVSPSEPLIAYEEKDMTPNVIIGRTYRMMIGSGEFKKA</sequence>
<dbReference type="EMBL" id="JACXVP010000012">
    <property type="protein sequence ID" value="KAG5571948.1"/>
    <property type="molecule type" value="Genomic_DNA"/>
</dbReference>
<evidence type="ECO:0000313" key="2">
    <source>
        <dbReference type="EMBL" id="KAG5571948.1"/>
    </source>
</evidence>
<organism evidence="2 3">
    <name type="scientific">Solanum commersonii</name>
    <name type="common">Commerson's wild potato</name>
    <name type="synonym">Commerson's nightshade</name>
    <dbReference type="NCBI Taxonomy" id="4109"/>
    <lineage>
        <taxon>Eukaryota</taxon>
        <taxon>Viridiplantae</taxon>
        <taxon>Streptophyta</taxon>
        <taxon>Embryophyta</taxon>
        <taxon>Tracheophyta</taxon>
        <taxon>Spermatophyta</taxon>
        <taxon>Magnoliopsida</taxon>
        <taxon>eudicotyledons</taxon>
        <taxon>Gunneridae</taxon>
        <taxon>Pentapetalae</taxon>
        <taxon>asterids</taxon>
        <taxon>lamiids</taxon>
        <taxon>Solanales</taxon>
        <taxon>Solanaceae</taxon>
        <taxon>Solanoideae</taxon>
        <taxon>Solaneae</taxon>
        <taxon>Solanum</taxon>
    </lineage>
</organism>
<reference evidence="2 3" key="1">
    <citation type="submission" date="2020-09" db="EMBL/GenBank/DDBJ databases">
        <title>De no assembly of potato wild relative species, Solanum commersonii.</title>
        <authorList>
            <person name="Cho K."/>
        </authorList>
    </citation>
    <scope>NUCLEOTIDE SEQUENCE [LARGE SCALE GENOMIC DNA]</scope>
    <source>
        <strain evidence="2">LZ3.2</strain>
        <tissue evidence="2">Leaf</tissue>
    </source>
</reference>
<evidence type="ECO:0000313" key="3">
    <source>
        <dbReference type="Proteomes" id="UP000824120"/>
    </source>
</evidence>
<proteinExistence type="predicted"/>
<accession>A0A9J5W9M0</accession>
<feature type="region of interest" description="Disordered" evidence="1">
    <location>
        <begin position="1"/>
        <end position="22"/>
    </location>
</feature>
<protein>
    <submittedName>
        <fullName evidence="2">Uncharacterized protein</fullName>
    </submittedName>
</protein>
<gene>
    <name evidence="2" type="ORF">H5410_061714</name>
</gene>
<evidence type="ECO:0000256" key="1">
    <source>
        <dbReference type="SAM" id="MobiDB-lite"/>
    </source>
</evidence>
<name>A0A9J5W9M0_SOLCO</name>
<keyword evidence="3" id="KW-1185">Reference proteome</keyword>
<dbReference type="AlphaFoldDB" id="A0A9J5W9M0"/>